<accession>A0ABS0I0N4</accession>
<dbReference type="SUPFAM" id="SSF48317">
    <property type="entry name" value="Acid phosphatase/Vanadium-dependent haloperoxidase"/>
    <property type="match status" value="1"/>
</dbReference>
<organism evidence="3 4">
    <name type="scientific">Hymenobacter ruricola</name>
    <dbReference type="NCBI Taxonomy" id="2791023"/>
    <lineage>
        <taxon>Bacteria</taxon>
        <taxon>Pseudomonadati</taxon>
        <taxon>Bacteroidota</taxon>
        <taxon>Cytophagia</taxon>
        <taxon>Cytophagales</taxon>
        <taxon>Hymenobacteraceae</taxon>
        <taxon>Hymenobacter</taxon>
    </lineage>
</organism>
<dbReference type="RefSeq" id="WP_196291805.1">
    <property type="nucleotide sequence ID" value="NZ_JADQDM010000002.1"/>
</dbReference>
<dbReference type="Gene3D" id="1.20.144.10">
    <property type="entry name" value="Phosphatidic acid phosphatase type 2/haloperoxidase"/>
    <property type="match status" value="1"/>
</dbReference>
<gene>
    <name evidence="3" type="ORF">I2H31_04425</name>
</gene>
<keyword evidence="4" id="KW-1185">Reference proteome</keyword>
<feature type="domain" description="Phosphatidic acid phosphatase type 2/haloperoxidase" evidence="2">
    <location>
        <begin position="137"/>
        <end position="235"/>
    </location>
</feature>
<evidence type="ECO:0000256" key="1">
    <source>
        <dbReference type="SAM" id="SignalP"/>
    </source>
</evidence>
<dbReference type="SMART" id="SM00014">
    <property type="entry name" value="acidPPc"/>
    <property type="match status" value="1"/>
</dbReference>
<evidence type="ECO:0000313" key="3">
    <source>
        <dbReference type="EMBL" id="MBF9220341.1"/>
    </source>
</evidence>
<feature type="signal peptide" evidence="1">
    <location>
        <begin position="1"/>
        <end position="26"/>
    </location>
</feature>
<dbReference type="Pfam" id="PF01569">
    <property type="entry name" value="PAP2"/>
    <property type="match status" value="1"/>
</dbReference>
<protein>
    <submittedName>
        <fullName evidence="3">Phosphatase PAP2 family protein</fullName>
    </submittedName>
</protein>
<feature type="chain" id="PRO_5046580090" evidence="1">
    <location>
        <begin position="27"/>
        <end position="272"/>
    </location>
</feature>
<dbReference type="CDD" id="cd03394">
    <property type="entry name" value="PAP2_like_5"/>
    <property type="match status" value="1"/>
</dbReference>
<keyword evidence="1" id="KW-0732">Signal</keyword>
<proteinExistence type="predicted"/>
<evidence type="ECO:0000259" key="2">
    <source>
        <dbReference type="SMART" id="SM00014"/>
    </source>
</evidence>
<name>A0ABS0I0N4_9BACT</name>
<comment type="caution">
    <text evidence="3">The sequence shown here is derived from an EMBL/GenBank/DDBJ whole genome shotgun (WGS) entry which is preliminary data.</text>
</comment>
<sequence length="272" mass="29877">MLSRLQHLRILALFMPFGLLAPPLAAQTPQATPVPADTLHKYQDPVGSVPAKKPFLKSKVFRAAIVPTVLIGYGASTINGHGFYSSYDAKKDIRRVFGDYRNHIDDYLQWSPYLEVGGVLLAGVESRDDRVNLALIVLKSEAIMLSSVYIIKTLAGVERPDGSDNLSFPSGHTAQAFLAASIVHTEFRDKSQWYGIGAYTLATSVAAFRMINNKHWESDVVAGAGVGILSAHVAYLTHRNRWGRQPIRRDVSVMPLWSPAGGTGISLTWRPH</sequence>
<dbReference type="EMBL" id="JADQDM010000002">
    <property type="protein sequence ID" value="MBF9220341.1"/>
    <property type="molecule type" value="Genomic_DNA"/>
</dbReference>
<dbReference type="Proteomes" id="UP000618931">
    <property type="component" value="Unassembled WGS sequence"/>
</dbReference>
<evidence type="ECO:0000313" key="4">
    <source>
        <dbReference type="Proteomes" id="UP000618931"/>
    </source>
</evidence>
<dbReference type="InterPro" id="IPR000326">
    <property type="entry name" value="PAP2/HPO"/>
</dbReference>
<reference evidence="3 4" key="1">
    <citation type="submission" date="2020-11" db="EMBL/GenBank/DDBJ databases">
        <authorList>
            <person name="Kim M.K."/>
        </authorList>
    </citation>
    <scope>NUCLEOTIDE SEQUENCE [LARGE SCALE GENOMIC DNA]</scope>
    <source>
        <strain evidence="3 4">BT662</strain>
    </source>
</reference>
<dbReference type="InterPro" id="IPR036938">
    <property type="entry name" value="PAP2/HPO_sf"/>
</dbReference>